<comment type="caution">
    <text evidence="10">The sequence shown here is derived from an EMBL/GenBank/DDBJ whole genome shotgun (WGS) entry which is preliminary data.</text>
</comment>
<dbReference type="EMBL" id="MVBM01000008">
    <property type="protein sequence ID" value="OOK67391.1"/>
    <property type="molecule type" value="Genomic_DNA"/>
</dbReference>
<name>A0A1V3WM84_MYCKA</name>
<dbReference type="Gene3D" id="3.40.50.880">
    <property type="match status" value="1"/>
</dbReference>
<dbReference type="PROSITE" id="PS51553">
    <property type="entry name" value="GMPS_ATP_PPASE"/>
    <property type="match status" value="1"/>
</dbReference>
<feature type="domain" description="GMPS ATP-PPase" evidence="9">
    <location>
        <begin position="198"/>
        <end position="245"/>
    </location>
</feature>
<dbReference type="Pfam" id="PF02540">
    <property type="entry name" value="NAD_synthase"/>
    <property type="match status" value="1"/>
</dbReference>
<dbReference type="PRINTS" id="PR00096">
    <property type="entry name" value="GATASE"/>
</dbReference>
<dbReference type="PRINTS" id="PR00097">
    <property type="entry name" value="ANTSNTHASEII"/>
</dbReference>
<dbReference type="Gene3D" id="3.40.50.620">
    <property type="entry name" value="HUPs"/>
    <property type="match status" value="1"/>
</dbReference>
<dbReference type="AlphaFoldDB" id="A0A1V3WM84"/>
<gene>
    <name evidence="10" type="ORF">BZL30_7775</name>
</gene>
<evidence type="ECO:0000256" key="7">
    <source>
        <dbReference type="ARBA" id="ARBA00031356"/>
    </source>
</evidence>
<dbReference type="Proteomes" id="UP000189229">
    <property type="component" value="Unassembled WGS sequence"/>
</dbReference>
<evidence type="ECO:0000259" key="9">
    <source>
        <dbReference type="PROSITE" id="PS51553"/>
    </source>
</evidence>
<dbReference type="PANTHER" id="PTHR11922">
    <property type="entry name" value="GMP SYNTHASE-RELATED"/>
    <property type="match status" value="1"/>
</dbReference>
<evidence type="ECO:0000256" key="2">
    <source>
        <dbReference type="ARBA" id="ARBA00022741"/>
    </source>
</evidence>
<organism evidence="10 11">
    <name type="scientific">Mycobacterium kansasii</name>
    <dbReference type="NCBI Taxonomy" id="1768"/>
    <lineage>
        <taxon>Bacteria</taxon>
        <taxon>Bacillati</taxon>
        <taxon>Actinomycetota</taxon>
        <taxon>Actinomycetes</taxon>
        <taxon>Mycobacteriales</taxon>
        <taxon>Mycobacteriaceae</taxon>
        <taxon>Mycobacterium</taxon>
    </lineage>
</organism>
<dbReference type="SUPFAM" id="SSF52402">
    <property type="entry name" value="Adenine nucleotide alpha hydrolases-like"/>
    <property type="match status" value="1"/>
</dbReference>
<dbReference type="GO" id="GO:0005829">
    <property type="term" value="C:cytosol"/>
    <property type="evidence" value="ECO:0007669"/>
    <property type="project" value="TreeGrafter"/>
</dbReference>
<keyword evidence="2 8" id="KW-0547">Nucleotide-binding</keyword>
<evidence type="ECO:0000313" key="11">
    <source>
        <dbReference type="Proteomes" id="UP000189229"/>
    </source>
</evidence>
<dbReference type="GO" id="GO:0003921">
    <property type="term" value="F:GMP synthase activity"/>
    <property type="evidence" value="ECO:0007669"/>
    <property type="project" value="InterPro"/>
</dbReference>
<evidence type="ECO:0000256" key="4">
    <source>
        <dbReference type="ARBA" id="ARBA00022755"/>
    </source>
</evidence>
<dbReference type="InterPro" id="IPR014729">
    <property type="entry name" value="Rossmann-like_a/b/a_fold"/>
</dbReference>
<dbReference type="InterPro" id="IPR004739">
    <property type="entry name" value="GMP_synth_GATase"/>
</dbReference>
<keyword evidence="1 10" id="KW-0436">Ligase</keyword>
<protein>
    <recommendedName>
        <fullName evidence="7">Glutamine amidotransferase</fullName>
    </recommendedName>
</protein>
<dbReference type="InterPro" id="IPR017926">
    <property type="entry name" value="GATASE"/>
</dbReference>
<dbReference type="NCBIfam" id="TIGR00888">
    <property type="entry name" value="guaA_Nterm"/>
    <property type="match status" value="1"/>
</dbReference>
<keyword evidence="4 8" id="KW-0658">Purine biosynthesis</keyword>
<dbReference type="PROSITE" id="PS51273">
    <property type="entry name" value="GATASE_TYPE_1"/>
    <property type="match status" value="1"/>
</dbReference>
<keyword evidence="6" id="KW-0315">Glutamine amidotransferase</keyword>
<evidence type="ECO:0000256" key="8">
    <source>
        <dbReference type="PROSITE-ProRule" id="PRU00886"/>
    </source>
</evidence>
<evidence type="ECO:0000256" key="1">
    <source>
        <dbReference type="ARBA" id="ARBA00022598"/>
    </source>
</evidence>
<dbReference type="InterPro" id="IPR022310">
    <property type="entry name" value="NAD/GMP_synthase"/>
</dbReference>
<evidence type="ECO:0000256" key="5">
    <source>
        <dbReference type="ARBA" id="ARBA00022840"/>
    </source>
</evidence>
<dbReference type="InterPro" id="IPR029062">
    <property type="entry name" value="Class_I_gatase-like"/>
</dbReference>
<sequence length="245" mass="25666">MKSASPRPVLVVDFGAQYAQLIARRIRESRVYSEVIPHTTAIEEIKARDPLALVLSGGPASVYAERAPQLDPALFDLDVPVFGICYGFQAMAQALGGTVAHTGTSEYGRTQLKVLGGTLHSDLPAVQPVWMSHGDAVTAAPDGFEVVASSAGAAVAAFENRERRLAGVQYHPEVLHTPHGQQVLGRFLHEFAGIGAEWTPANIASALIEQVRAQIGDDGHAICGLSGGVDSAVAAALVQRAIGTG</sequence>
<accession>A0A1V3WM84</accession>
<keyword evidence="5 8" id="KW-0067">ATP-binding</keyword>
<dbReference type="Pfam" id="PF00117">
    <property type="entry name" value="GATase"/>
    <property type="match status" value="1"/>
</dbReference>
<evidence type="ECO:0000313" key="10">
    <source>
        <dbReference type="EMBL" id="OOK67391.1"/>
    </source>
</evidence>
<dbReference type="FunFam" id="3.40.50.880:FF:000001">
    <property type="entry name" value="GMP synthase [glutamine-hydrolyzing]"/>
    <property type="match status" value="1"/>
</dbReference>
<dbReference type="InterPro" id="IPR025777">
    <property type="entry name" value="GMPS_ATP_PPase_dom"/>
</dbReference>
<dbReference type="GO" id="GO:0005524">
    <property type="term" value="F:ATP binding"/>
    <property type="evidence" value="ECO:0007669"/>
    <property type="project" value="UniProtKB-UniRule"/>
</dbReference>
<reference evidence="10 11" key="1">
    <citation type="submission" date="2017-02" db="EMBL/GenBank/DDBJ databases">
        <title>Complete genome sequences of Mycobacterium kansasii strains isolated from rhesus macaques.</title>
        <authorList>
            <person name="Panda A."/>
            <person name="Nagaraj S."/>
            <person name="Zhao X."/>
            <person name="Tettelin H."/>
            <person name="Detolla L.J."/>
        </authorList>
    </citation>
    <scope>NUCLEOTIDE SEQUENCE [LARGE SCALE GENOMIC DNA]</scope>
    <source>
        <strain evidence="10 11">11-3813</strain>
    </source>
</reference>
<feature type="binding site" evidence="8">
    <location>
        <begin position="226"/>
        <end position="232"/>
    </location>
    <ligand>
        <name>ATP</name>
        <dbReference type="ChEBI" id="CHEBI:30616"/>
    </ligand>
</feature>
<dbReference type="PANTHER" id="PTHR11922:SF2">
    <property type="entry name" value="GMP SYNTHASE [GLUTAMINE-HYDROLYZING]"/>
    <property type="match status" value="1"/>
</dbReference>
<dbReference type="SUPFAM" id="SSF52317">
    <property type="entry name" value="Class I glutamine amidotransferase-like"/>
    <property type="match status" value="1"/>
</dbReference>
<evidence type="ECO:0000256" key="3">
    <source>
        <dbReference type="ARBA" id="ARBA00022749"/>
    </source>
</evidence>
<keyword evidence="3 8" id="KW-0332">GMP biosynthesis</keyword>
<proteinExistence type="predicted"/>
<evidence type="ECO:0000256" key="6">
    <source>
        <dbReference type="ARBA" id="ARBA00022962"/>
    </source>
</evidence>
<dbReference type="CDD" id="cd01742">
    <property type="entry name" value="GATase1_GMP_Synthase"/>
    <property type="match status" value="1"/>
</dbReference>
<dbReference type="PRINTS" id="PR00099">
    <property type="entry name" value="CPSGATASE"/>
</dbReference>